<reference evidence="1 2" key="1">
    <citation type="submission" date="2020-10" db="EMBL/GenBank/DDBJ databases">
        <title>Plant Genome Project.</title>
        <authorList>
            <person name="Zhang R.-G."/>
        </authorList>
    </citation>
    <scope>NUCLEOTIDE SEQUENCE [LARGE SCALE GENOMIC DNA]</scope>
    <source>
        <strain evidence="1">FAFU-HL-1</strain>
        <tissue evidence="1">Leaf</tissue>
    </source>
</reference>
<accession>A0A835KB59</accession>
<gene>
    <name evidence="1" type="ORF">SADUNF_Sadunf05G0133500</name>
</gene>
<dbReference type="EMBL" id="JADGMS010000005">
    <property type="protein sequence ID" value="KAF9682676.1"/>
    <property type="molecule type" value="Genomic_DNA"/>
</dbReference>
<sequence length="234" mass="26954">MEVKNSPGSGEAIKSKTDPCFKHKNGSLFPKKRRLVKTMMFYSIASAISGFSRLPSSKTQAQSRGTVLFDGLRYASLASRSRRDSYLPTFHRNPLFSHLNEKSEWIDQLKMEKTKDHVEKERLRTFDLNNPNIRTEGILNLERAFKSFQSSPHSYMNNESTKSRPITLITIHKNPATGKQAAINKIKRVMQRKLYLPRMKGREWEVRKEMEGFEMGPKGSHEFKENGFANIIKG</sequence>
<evidence type="ECO:0000313" key="1">
    <source>
        <dbReference type="EMBL" id="KAF9682676.1"/>
    </source>
</evidence>
<name>A0A835KB59_9ROSI</name>
<dbReference type="Proteomes" id="UP000657918">
    <property type="component" value="Unassembled WGS sequence"/>
</dbReference>
<proteinExistence type="predicted"/>
<organism evidence="1 2">
    <name type="scientific">Salix dunnii</name>
    <dbReference type="NCBI Taxonomy" id="1413687"/>
    <lineage>
        <taxon>Eukaryota</taxon>
        <taxon>Viridiplantae</taxon>
        <taxon>Streptophyta</taxon>
        <taxon>Embryophyta</taxon>
        <taxon>Tracheophyta</taxon>
        <taxon>Spermatophyta</taxon>
        <taxon>Magnoliopsida</taxon>
        <taxon>eudicotyledons</taxon>
        <taxon>Gunneridae</taxon>
        <taxon>Pentapetalae</taxon>
        <taxon>rosids</taxon>
        <taxon>fabids</taxon>
        <taxon>Malpighiales</taxon>
        <taxon>Salicaceae</taxon>
        <taxon>Saliceae</taxon>
        <taxon>Salix</taxon>
    </lineage>
</organism>
<evidence type="ECO:0000313" key="2">
    <source>
        <dbReference type="Proteomes" id="UP000657918"/>
    </source>
</evidence>
<dbReference type="AlphaFoldDB" id="A0A835KB59"/>
<protein>
    <submittedName>
        <fullName evidence="1">Uncharacterized protein</fullName>
    </submittedName>
</protein>
<comment type="caution">
    <text evidence="1">The sequence shown here is derived from an EMBL/GenBank/DDBJ whole genome shotgun (WGS) entry which is preliminary data.</text>
</comment>
<keyword evidence="2" id="KW-1185">Reference proteome</keyword>